<feature type="non-terminal residue" evidence="1">
    <location>
        <position position="1"/>
    </location>
</feature>
<dbReference type="Proteomes" id="UP000789920">
    <property type="component" value="Unassembled WGS sequence"/>
</dbReference>
<name>A0ACA9R591_9GLOM</name>
<sequence>DQFNDSDKPITDQDIVIEPTKIENYKTNQEYDNIATISLEDKEPEELDAKNWKEKTVQYKIYDEPQLDIKEKELCTECKYVYNKKELLNRYSKNLPCDNKIPCTFCKLSNKTCKRKYRTSDKTKVLRKIFDAKINLLHTIEEAKLIFESLKEQHDFDKLYEILDNLQDTSDKESGCPNIPQQVKEYTPHYIPSTPV</sequence>
<keyword evidence="2" id="KW-1185">Reference proteome</keyword>
<dbReference type="EMBL" id="CAJVQC010043292">
    <property type="protein sequence ID" value="CAG8777179.1"/>
    <property type="molecule type" value="Genomic_DNA"/>
</dbReference>
<gene>
    <name evidence="1" type="ORF">RPERSI_LOCUS17079</name>
</gene>
<protein>
    <submittedName>
        <fullName evidence="1">36217_t:CDS:1</fullName>
    </submittedName>
</protein>
<comment type="caution">
    <text evidence="1">The sequence shown here is derived from an EMBL/GenBank/DDBJ whole genome shotgun (WGS) entry which is preliminary data.</text>
</comment>
<reference evidence="1" key="1">
    <citation type="submission" date="2021-06" db="EMBL/GenBank/DDBJ databases">
        <authorList>
            <person name="Kallberg Y."/>
            <person name="Tangrot J."/>
            <person name="Rosling A."/>
        </authorList>
    </citation>
    <scope>NUCLEOTIDE SEQUENCE</scope>
    <source>
        <strain evidence="1">MA461A</strain>
    </source>
</reference>
<organism evidence="1 2">
    <name type="scientific">Racocetra persica</name>
    <dbReference type="NCBI Taxonomy" id="160502"/>
    <lineage>
        <taxon>Eukaryota</taxon>
        <taxon>Fungi</taxon>
        <taxon>Fungi incertae sedis</taxon>
        <taxon>Mucoromycota</taxon>
        <taxon>Glomeromycotina</taxon>
        <taxon>Glomeromycetes</taxon>
        <taxon>Diversisporales</taxon>
        <taxon>Gigasporaceae</taxon>
        <taxon>Racocetra</taxon>
    </lineage>
</organism>
<proteinExistence type="predicted"/>
<evidence type="ECO:0000313" key="1">
    <source>
        <dbReference type="EMBL" id="CAG8777179.1"/>
    </source>
</evidence>
<evidence type="ECO:0000313" key="2">
    <source>
        <dbReference type="Proteomes" id="UP000789920"/>
    </source>
</evidence>
<accession>A0ACA9R591</accession>